<dbReference type="EMBL" id="JAAKFY010000006">
    <property type="protein sequence ID" value="KAF3855860.1"/>
    <property type="molecule type" value="Genomic_DNA"/>
</dbReference>
<keyword evidence="3" id="KW-1185">Reference proteome</keyword>
<dbReference type="AlphaFoldDB" id="A0A7J5Z2L0"/>
<sequence length="237" mass="26469">SSATSIGVRRAEQECYGAEQWIHSDPVPKASQSTAGSSGGYAKSIGFMEDGRQADGGFPQQLDSLNGFQHLMCSLRSELVGTQLRGHLHVLFLGRTCWYFRPMLSHVLLLNTAHDDKDGQEIKEWSVRCSATRYSVFRQWSWAKPTLSKKMVMISQMEELFCFLSCSDATAVQTPFPPADSVASLRRCGLGVLVAGRRREGRGREAEREWGKQLSMKGKGREGEEKATLPFYSRPNQ</sequence>
<evidence type="ECO:0000256" key="1">
    <source>
        <dbReference type="SAM" id="MobiDB-lite"/>
    </source>
</evidence>
<feature type="compositionally biased region" description="Basic and acidic residues" evidence="1">
    <location>
        <begin position="202"/>
        <end position="211"/>
    </location>
</feature>
<comment type="caution">
    <text evidence="2">The sequence shown here is derived from an EMBL/GenBank/DDBJ whole genome shotgun (WGS) entry which is preliminary data.</text>
</comment>
<organism evidence="2 3">
    <name type="scientific">Dissostichus mawsoni</name>
    <name type="common">Antarctic cod</name>
    <dbReference type="NCBI Taxonomy" id="36200"/>
    <lineage>
        <taxon>Eukaryota</taxon>
        <taxon>Metazoa</taxon>
        <taxon>Chordata</taxon>
        <taxon>Craniata</taxon>
        <taxon>Vertebrata</taxon>
        <taxon>Euteleostomi</taxon>
        <taxon>Actinopterygii</taxon>
        <taxon>Neopterygii</taxon>
        <taxon>Teleostei</taxon>
        <taxon>Neoteleostei</taxon>
        <taxon>Acanthomorphata</taxon>
        <taxon>Eupercaria</taxon>
        <taxon>Perciformes</taxon>
        <taxon>Notothenioidei</taxon>
        <taxon>Nototheniidae</taxon>
        <taxon>Dissostichus</taxon>
    </lineage>
</organism>
<evidence type="ECO:0000313" key="3">
    <source>
        <dbReference type="Proteomes" id="UP000518266"/>
    </source>
</evidence>
<feature type="non-terminal residue" evidence="2">
    <location>
        <position position="237"/>
    </location>
</feature>
<name>A0A7J5Z2L0_DISMA</name>
<evidence type="ECO:0000313" key="2">
    <source>
        <dbReference type="EMBL" id="KAF3855860.1"/>
    </source>
</evidence>
<protein>
    <submittedName>
        <fullName evidence="2">Uncharacterized protein</fullName>
    </submittedName>
</protein>
<gene>
    <name evidence="2" type="ORF">F7725_016583</name>
</gene>
<dbReference type="Proteomes" id="UP000518266">
    <property type="component" value="Unassembled WGS sequence"/>
</dbReference>
<feature type="region of interest" description="Disordered" evidence="1">
    <location>
        <begin position="200"/>
        <end position="237"/>
    </location>
</feature>
<accession>A0A7J5Z2L0</accession>
<reference evidence="2 3" key="1">
    <citation type="submission" date="2020-03" db="EMBL/GenBank/DDBJ databases">
        <title>Dissostichus mawsoni Genome sequencing and assembly.</title>
        <authorList>
            <person name="Park H."/>
        </authorList>
    </citation>
    <scope>NUCLEOTIDE SEQUENCE [LARGE SCALE GENOMIC DNA]</scope>
    <source>
        <strain evidence="2">DM0001</strain>
        <tissue evidence="2">Muscle</tissue>
    </source>
</reference>
<proteinExistence type="predicted"/>